<feature type="coiled-coil region" evidence="1">
    <location>
        <begin position="149"/>
        <end position="183"/>
    </location>
</feature>
<keyword evidence="3" id="KW-0812">Transmembrane</keyword>
<keyword evidence="5" id="KW-1185">Reference proteome</keyword>
<comment type="caution">
    <text evidence="4">The sequence shown here is derived from an EMBL/GenBank/DDBJ whole genome shotgun (WGS) entry which is preliminary data.</text>
</comment>
<keyword evidence="3" id="KW-1133">Transmembrane helix</keyword>
<gene>
    <name evidence="4" type="ORF">PMEA_00016877</name>
</gene>
<evidence type="ECO:0000256" key="1">
    <source>
        <dbReference type="SAM" id="Coils"/>
    </source>
</evidence>
<evidence type="ECO:0000256" key="3">
    <source>
        <dbReference type="SAM" id="Phobius"/>
    </source>
</evidence>
<dbReference type="Gene3D" id="1.20.58.60">
    <property type="match status" value="1"/>
</dbReference>
<feature type="region of interest" description="Disordered" evidence="2">
    <location>
        <begin position="18"/>
        <end position="39"/>
    </location>
</feature>
<evidence type="ECO:0000313" key="5">
    <source>
        <dbReference type="Proteomes" id="UP001159428"/>
    </source>
</evidence>
<keyword evidence="1" id="KW-0175">Coiled coil</keyword>
<dbReference type="Proteomes" id="UP001159428">
    <property type="component" value="Unassembled WGS sequence"/>
</dbReference>
<dbReference type="EMBL" id="CALNXJ010000003">
    <property type="protein sequence ID" value="CAH3036452.1"/>
    <property type="molecule type" value="Genomic_DNA"/>
</dbReference>
<proteinExistence type="predicted"/>
<protein>
    <submittedName>
        <fullName evidence="4">Uncharacterized protein</fullName>
    </submittedName>
</protein>
<feature type="transmembrane region" description="Helical" evidence="3">
    <location>
        <begin position="106"/>
        <end position="130"/>
    </location>
</feature>
<evidence type="ECO:0000256" key="2">
    <source>
        <dbReference type="SAM" id="MobiDB-lite"/>
    </source>
</evidence>
<dbReference type="AlphaFoldDB" id="A0AAU9VQF1"/>
<organism evidence="4 5">
    <name type="scientific">Pocillopora meandrina</name>
    <dbReference type="NCBI Taxonomy" id="46732"/>
    <lineage>
        <taxon>Eukaryota</taxon>
        <taxon>Metazoa</taxon>
        <taxon>Cnidaria</taxon>
        <taxon>Anthozoa</taxon>
        <taxon>Hexacorallia</taxon>
        <taxon>Scleractinia</taxon>
        <taxon>Astrocoeniina</taxon>
        <taxon>Pocilloporidae</taxon>
        <taxon>Pocillopora</taxon>
    </lineage>
</organism>
<feature type="compositionally biased region" description="Basic and acidic residues" evidence="2">
    <location>
        <begin position="24"/>
        <end position="39"/>
    </location>
</feature>
<name>A0AAU9VQF1_9CNID</name>
<keyword evidence="3" id="KW-0472">Membrane</keyword>
<accession>A0AAU9VQF1</accession>
<sequence length="451" mass="50653">MDTPNCDGSRSFESIYSRSGQLPGDREVHHNAAYDSTHDYEELPSIVVESKEQGPRRKDNDLYEPTGPLKQRVRQITECSDDLSALSVCSASGFPYWKKDSCLSKLILFLILAFSVAALVLVILIIYGTLGPKCGCKDFNTGTKPDTPRPEMQSSVQSLLSRIEALENEMSTMKSKMEAKDNALENFVTRHESQVEVLQAQVNKTATKVATVDGVWVKMRSSHEAFEKKLDSEFKQLNESVKKLNNQDTLISSDVEELRNNQMITKRVSRRLVINVTNVESSVRELKKTNENISSRAASLERGYNRMNNVMRTLQAIDTAQNASRQRLHSLQKRLRASLTAVNATLNDKIKKLDAISDKQQGVNLSLCKYESFESSPNTVTKNSGSISVSYLLPQGMRVMGVTCSTDRARFYTLKELPGNGFKCECKHLSPVFGMTETKMRCKIHVWLCPI</sequence>
<evidence type="ECO:0000313" key="4">
    <source>
        <dbReference type="EMBL" id="CAH3036452.1"/>
    </source>
</evidence>
<reference evidence="4 5" key="1">
    <citation type="submission" date="2022-05" db="EMBL/GenBank/DDBJ databases">
        <authorList>
            <consortium name="Genoscope - CEA"/>
            <person name="William W."/>
        </authorList>
    </citation>
    <scope>NUCLEOTIDE SEQUENCE [LARGE SCALE GENOMIC DNA]</scope>
</reference>